<name>F3G410_PSESJ</name>
<dbReference type="AlphaFoldDB" id="F3G410"/>
<dbReference type="EC" id="6.3.2.13" evidence="1"/>
<gene>
    <name evidence="1" type="primary">murE</name>
    <name evidence="1" type="ORF">PSYPI_05018</name>
</gene>
<sequence length="31" mass="3569">MAFNLSKLFAHTDRDALIRELTLDSLNIPPR</sequence>
<dbReference type="Proteomes" id="UP000004986">
    <property type="component" value="Unassembled WGS sequence"/>
</dbReference>
<evidence type="ECO:0000313" key="1">
    <source>
        <dbReference type="EMBL" id="EGH41810.1"/>
    </source>
</evidence>
<feature type="non-terminal residue" evidence="1">
    <location>
        <position position="31"/>
    </location>
</feature>
<comment type="caution">
    <text evidence="1">The sequence shown here is derived from an EMBL/GenBank/DDBJ whole genome shotgun (WGS) entry which is preliminary data.</text>
</comment>
<protein>
    <submittedName>
        <fullName evidence="1">UDP-N-acetylmuramoylalanyl-D-glutamate--2, 6-diaminopimelate ligase</fullName>
        <ecNumber evidence="1">6.3.2.13</ecNumber>
    </submittedName>
</protein>
<dbReference type="EMBL" id="AEAI01000237">
    <property type="protein sequence ID" value="EGH41810.1"/>
    <property type="molecule type" value="Genomic_DNA"/>
</dbReference>
<keyword evidence="2" id="KW-1185">Reference proteome</keyword>
<keyword evidence="1" id="KW-0436">Ligase</keyword>
<organism evidence="1 2">
    <name type="scientific">Pseudomonas syringae pv. pisi str. 1704B</name>
    <dbReference type="NCBI Taxonomy" id="629263"/>
    <lineage>
        <taxon>Bacteria</taxon>
        <taxon>Pseudomonadati</taxon>
        <taxon>Pseudomonadota</taxon>
        <taxon>Gammaproteobacteria</taxon>
        <taxon>Pseudomonadales</taxon>
        <taxon>Pseudomonadaceae</taxon>
        <taxon>Pseudomonas</taxon>
        <taxon>Pseudomonas syringae</taxon>
    </lineage>
</organism>
<dbReference type="HOGENOM" id="CLU_3400804_0_0_6"/>
<evidence type="ECO:0000313" key="2">
    <source>
        <dbReference type="Proteomes" id="UP000004986"/>
    </source>
</evidence>
<dbReference type="GO" id="GO:0008765">
    <property type="term" value="F:UDP-N-acetylmuramoylalanyl-D-glutamate-2,6-diaminopimelate ligase activity"/>
    <property type="evidence" value="ECO:0007669"/>
    <property type="project" value="UniProtKB-EC"/>
</dbReference>
<reference evidence="1 2" key="1">
    <citation type="journal article" date="2011" name="PLoS Pathog.">
        <title>Dynamic evolution of pathogenicity revealed by sequencing and comparative genomics of 19 Pseudomonas syringae isolates.</title>
        <authorList>
            <person name="Baltrus D.A."/>
            <person name="Nishimura M.T."/>
            <person name="Romanchuk A."/>
            <person name="Chang J.H."/>
            <person name="Mukhtar M.S."/>
            <person name="Cherkis K."/>
            <person name="Roach J."/>
            <person name="Grant S.R."/>
            <person name="Jones C.D."/>
            <person name="Dangl J.L."/>
        </authorList>
    </citation>
    <scope>NUCLEOTIDE SEQUENCE [LARGE SCALE GENOMIC DNA]</scope>
    <source>
        <strain evidence="1 2">1704B</strain>
    </source>
</reference>
<proteinExistence type="predicted"/>
<accession>F3G410</accession>